<keyword evidence="1" id="KW-0812">Transmembrane</keyword>
<accession>A0A0R1HYI0</accession>
<dbReference type="AlphaFoldDB" id="A0A0R1HYI0"/>
<keyword evidence="1" id="KW-1133">Transmembrane helix</keyword>
<proteinExistence type="predicted"/>
<dbReference type="Proteomes" id="UP000050911">
    <property type="component" value="Unassembled WGS sequence"/>
</dbReference>
<sequence length="213" mass="23237">MVDWLKHHRSVGFIVIGLIICGLGVGGYRMMRSVSLADSVTASDRHYWIVLPSASGTNRDYATQTLPTAILETQAGRIKIYPLSQASDRAEITLGALVKLSDKQLAKKLAAGEIVSVPSRWRPLTLHTISDGHGSTVGESLTWPTRLVDSSGVQQFGGHLDFSQPLLKTGHPIKIAGHSVNGYLNRDGTGIIRLTTAKVTLDRYRDKRVKPGW</sequence>
<reference evidence="2 3" key="1">
    <citation type="journal article" date="2015" name="Genome Announc.">
        <title>Expanding the biotechnology potential of lactobacilli through comparative genomics of 213 strains and associated genera.</title>
        <authorList>
            <person name="Sun Z."/>
            <person name="Harris H.M."/>
            <person name="McCann A."/>
            <person name="Guo C."/>
            <person name="Argimon S."/>
            <person name="Zhang W."/>
            <person name="Yang X."/>
            <person name="Jeffery I.B."/>
            <person name="Cooney J.C."/>
            <person name="Kagawa T.F."/>
            <person name="Liu W."/>
            <person name="Song Y."/>
            <person name="Salvetti E."/>
            <person name="Wrobel A."/>
            <person name="Rasinkangas P."/>
            <person name="Parkhill J."/>
            <person name="Rea M.C."/>
            <person name="O'Sullivan O."/>
            <person name="Ritari J."/>
            <person name="Douillard F.P."/>
            <person name="Paul Ross R."/>
            <person name="Yang R."/>
            <person name="Briner A.E."/>
            <person name="Felis G.E."/>
            <person name="de Vos W.M."/>
            <person name="Barrangou R."/>
            <person name="Klaenhammer T.R."/>
            <person name="Caufield P.W."/>
            <person name="Cui Y."/>
            <person name="Zhang H."/>
            <person name="O'Toole P.W."/>
        </authorList>
    </citation>
    <scope>NUCLEOTIDE SEQUENCE [LARGE SCALE GENOMIC DNA]</scope>
    <source>
        <strain evidence="2 3">JCM 15530</strain>
    </source>
</reference>
<evidence type="ECO:0000313" key="3">
    <source>
        <dbReference type="Proteomes" id="UP000050911"/>
    </source>
</evidence>
<keyword evidence="3" id="KW-1185">Reference proteome</keyword>
<evidence type="ECO:0000256" key="1">
    <source>
        <dbReference type="SAM" id="Phobius"/>
    </source>
</evidence>
<evidence type="ECO:0000313" key="2">
    <source>
        <dbReference type="EMBL" id="KRK47959.1"/>
    </source>
</evidence>
<organism evidence="2 3">
    <name type="scientific">Secundilactobacillus kimchicus JCM 15530</name>
    <dbReference type="NCBI Taxonomy" id="1302272"/>
    <lineage>
        <taxon>Bacteria</taxon>
        <taxon>Bacillati</taxon>
        <taxon>Bacillota</taxon>
        <taxon>Bacilli</taxon>
        <taxon>Lactobacillales</taxon>
        <taxon>Lactobacillaceae</taxon>
        <taxon>Secundilactobacillus</taxon>
    </lineage>
</organism>
<comment type="caution">
    <text evidence="2">The sequence shown here is derived from an EMBL/GenBank/DDBJ whole genome shotgun (WGS) entry which is preliminary data.</text>
</comment>
<feature type="transmembrane region" description="Helical" evidence="1">
    <location>
        <begin position="12"/>
        <end position="31"/>
    </location>
</feature>
<keyword evidence="1" id="KW-0472">Membrane</keyword>
<dbReference type="EMBL" id="AZCX01000005">
    <property type="protein sequence ID" value="KRK47959.1"/>
    <property type="molecule type" value="Genomic_DNA"/>
</dbReference>
<name>A0A0R1HYI0_9LACO</name>
<dbReference type="PATRIC" id="fig|1302272.5.peg.2213"/>
<protein>
    <submittedName>
        <fullName evidence="2">Uncharacterized protein</fullName>
    </submittedName>
</protein>
<gene>
    <name evidence="2" type="ORF">FC96_GL002164</name>
</gene>
<dbReference type="RefSeq" id="WP_056942660.1">
    <property type="nucleotide sequence ID" value="NZ_AZCX01000005.1"/>
</dbReference>